<dbReference type="RefSeq" id="XP_035828170.1">
    <property type="nucleotide sequence ID" value="XM_035972277.1"/>
</dbReference>
<evidence type="ECO:0000313" key="3">
    <source>
        <dbReference type="Proteomes" id="UP000694888"/>
    </source>
</evidence>
<evidence type="ECO:0000256" key="1">
    <source>
        <dbReference type="SAM" id="SignalP"/>
    </source>
</evidence>
<dbReference type="InterPro" id="IPR001283">
    <property type="entry name" value="CRISP-related"/>
</dbReference>
<dbReference type="InterPro" id="IPR035940">
    <property type="entry name" value="CAP_sf"/>
</dbReference>
<dbReference type="InterPro" id="IPR014044">
    <property type="entry name" value="CAP_dom"/>
</dbReference>
<proteinExistence type="predicted"/>
<dbReference type="SMART" id="SM00198">
    <property type="entry name" value="SCP"/>
    <property type="match status" value="1"/>
</dbReference>
<reference evidence="4" key="1">
    <citation type="submission" date="2025-08" db="UniProtKB">
        <authorList>
            <consortium name="RefSeq"/>
        </authorList>
    </citation>
    <scope>IDENTIFICATION</scope>
</reference>
<keyword evidence="3" id="KW-1185">Reference proteome</keyword>
<dbReference type="Pfam" id="PF00188">
    <property type="entry name" value="CAP"/>
    <property type="match status" value="1"/>
</dbReference>
<dbReference type="Proteomes" id="UP000694888">
    <property type="component" value="Unplaced"/>
</dbReference>
<dbReference type="PANTHER" id="PTHR10334">
    <property type="entry name" value="CYSTEINE-RICH SECRETORY PROTEIN-RELATED"/>
    <property type="match status" value="1"/>
</dbReference>
<dbReference type="SUPFAM" id="SSF55797">
    <property type="entry name" value="PR-1-like"/>
    <property type="match status" value="1"/>
</dbReference>
<feature type="domain" description="SCP" evidence="2">
    <location>
        <begin position="28"/>
        <end position="133"/>
    </location>
</feature>
<dbReference type="Gene3D" id="3.40.33.10">
    <property type="entry name" value="CAP"/>
    <property type="match status" value="1"/>
</dbReference>
<protein>
    <submittedName>
        <fullName evidence="4">Cysteine-rich secretory protein 3-like</fullName>
    </submittedName>
</protein>
<dbReference type="GeneID" id="118478515"/>
<evidence type="ECO:0000259" key="2">
    <source>
        <dbReference type="SMART" id="SM00198"/>
    </source>
</evidence>
<gene>
    <name evidence="4" type="primary">LOC118478515</name>
</gene>
<accession>A0ABM1W0H7</accession>
<organism evidence="3 4">
    <name type="scientific">Aplysia californica</name>
    <name type="common">California sea hare</name>
    <dbReference type="NCBI Taxonomy" id="6500"/>
    <lineage>
        <taxon>Eukaryota</taxon>
        <taxon>Metazoa</taxon>
        <taxon>Spiralia</taxon>
        <taxon>Lophotrochozoa</taxon>
        <taxon>Mollusca</taxon>
        <taxon>Gastropoda</taxon>
        <taxon>Heterobranchia</taxon>
        <taxon>Euthyneura</taxon>
        <taxon>Tectipleura</taxon>
        <taxon>Aplysiida</taxon>
        <taxon>Aplysioidea</taxon>
        <taxon>Aplysiidae</taxon>
        <taxon>Aplysia</taxon>
    </lineage>
</organism>
<name>A0ABM1W0H7_APLCA</name>
<evidence type="ECO:0000313" key="4">
    <source>
        <dbReference type="RefSeq" id="XP_035828170.1"/>
    </source>
</evidence>
<feature type="signal peptide" evidence="1">
    <location>
        <begin position="1"/>
        <end position="20"/>
    </location>
</feature>
<keyword evidence="1" id="KW-0732">Signal</keyword>
<feature type="chain" id="PRO_5047079363" evidence="1">
    <location>
        <begin position="21"/>
        <end position="136"/>
    </location>
</feature>
<sequence length="136" mass="15986">MSRPAHLALCVLLVVSWCSGQDHVLTVQDAREILDQHNDYRREEGAADMYLLHWNTSLQERANTWAHKCNFRHEHNIDVGENLFFDNDHKEKVLMRGLKAWFVEKELWSFAMPTCGDACHYTQVQVYLWWLTGALL</sequence>